<name>A0ACC0ULM1_9AGAM</name>
<evidence type="ECO:0000313" key="2">
    <source>
        <dbReference type="Proteomes" id="UP001207468"/>
    </source>
</evidence>
<evidence type="ECO:0000313" key="1">
    <source>
        <dbReference type="EMBL" id="KAI9512453.1"/>
    </source>
</evidence>
<organism evidence="1 2">
    <name type="scientific">Russula earlei</name>
    <dbReference type="NCBI Taxonomy" id="71964"/>
    <lineage>
        <taxon>Eukaryota</taxon>
        <taxon>Fungi</taxon>
        <taxon>Dikarya</taxon>
        <taxon>Basidiomycota</taxon>
        <taxon>Agaricomycotina</taxon>
        <taxon>Agaricomycetes</taxon>
        <taxon>Russulales</taxon>
        <taxon>Russulaceae</taxon>
        <taxon>Russula</taxon>
    </lineage>
</organism>
<comment type="caution">
    <text evidence="1">The sequence shown here is derived from an EMBL/GenBank/DDBJ whole genome shotgun (WGS) entry which is preliminary data.</text>
</comment>
<accession>A0ACC0ULM1</accession>
<dbReference type="EMBL" id="JAGFNK010000009">
    <property type="protein sequence ID" value="KAI9512453.1"/>
    <property type="molecule type" value="Genomic_DNA"/>
</dbReference>
<reference evidence="1" key="1">
    <citation type="submission" date="2021-03" db="EMBL/GenBank/DDBJ databases">
        <title>Evolutionary priming and transition to the ectomycorrhizal habit in an iconic lineage of mushroom-forming fungi: is preadaptation a requirement?</title>
        <authorList>
            <consortium name="DOE Joint Genome Institute"/>
            <person name="Looney B.P."/>
            <person name="Miyauchi S."/>
            <person name="Morin E."/>
            <person name="Drula E."/>
            <person name="Courty P.E."/>
            <person name="Chicoki N."/>
            <person name="Fauchery L."/>
            <person name="Kohler A."/>
            <person name="Kuo A."/>
            <person name="LaButti K."/>
            <person name="Pangilinan J."/>
            <person name="Lipzen A."/>
            <person name="Riley R."/>
            <person name="Andreopoulos W."/>
            <person name="He G."/>
            <person name="Johnson J."/>
            <person name="Barry K.W."/>
            <person name="Grigoriev I.V."/>
            <person name="Nagy L."/>
            <person name="Hibbett D."/>
            <person name="Henrissat B."/>
            <person name="Matheny P.B."/>
            <person name="Labbe J."/>
            <person name="Martin A.F."/>
        </authorList>
    </citation>
    <scope>NUCLEOTIDE SEQUENCE</scope>
    <source>
        <strain evidence="1">BPL698</strain>
    </source>
</reference>
<gene>
    <name evidence="1" type="ORF">F5148DRAFT_1146147</name>
</gene>
<keyword evidence="2" id="KW-1185">Reference proteome</keyword>
<proteinExistence type="predicted"/>
<protein>
    <submittedName>
        <fullName evidence="1">Uncharacterized protein</fullName>
    </submittedName>
</protein>
<dbReference type="Proteomes" id="UP001207468">
    <property type="component" value="Unassembled WGS sequence"/>
</dbReference>
<sequence length="208" mass="23277">MFFSENEKTRQLFKPSGPPSGPRKTEVVTSTLAFSSHPSLREYEAMPIVRGWQYSVPVLLGTVVRWLPCGDPRVRRRMSGRPRAAVTHTRRRARHGKGARSAARRSSAGLHYLAYEEGQRGRFCTQAKQSASSNSGVRSEMRSRRLIVSGGAPGYGNPRFLSTTNLSPKLATRRDERDSGPRDLNQIALRTGKAMEYETRDGLEEDMP</sequence>